<accession>A0A8J7DZT1</accession>
<dbReference type="PROSITE" id="PS50126">
    <property type="entry name" value="S1"/>
    <property type="match status" value="3"/>
</dbReference>
<keyword evidence="2" id="KW-0689">Ribosomal protein</keyword>
<evidence type="ECO:0000256" key="2">
    <source>
        <dbReference type="ARBA" id="ARBA00022980"/>
    </source>
</evidence>
<feature type="domain" description="S1 motif" evidence="4">
    <location>
        <begin position="361"/>
        <end position="434"/>
    </location>
</feature>
<dbReference type="InterPro" id="IPR003029">
    <property type="entry name" value="S1_domain"/>
</dbReference>
<dbReference type="RefSeq" id="WP_194030642.1">
    <property type="nucleotide sequence ID" value="NZ_JADEWZ010000026.1"/>
</dbReference>
<dbReference type="GO" id="GO:0006412">
    <property type="term" value="P:translation"/>
    <property type="evidence" value="ECO:0007669"/>
    <property type="project" value="TreeGrafter"/>
</dbReference>
<gene>
    <name evidence="5" type="ORF">IQ249_16795</name>
</gene>
<protein>
    <recommendedName>
        <fullName evidence="4">S1 motif domain-containing protein</fullName>
    </recommendedName>
</protein>
<feature type="domain" description="S1 motif" evidence="4">
    <location>
        <begin position="186"/>
        <end position="259"/>
    </location>
</feature>
<feature type="domain" description="S1 motif" evidence="4">
    <location>
        <begin position="16"/>
        <end position="87"/>
    </location>
</feature>
<dbReference type="InterPro" id="IPR012340">
    <property type="entry name" value="NA-bd_OB-fold"/>
</dbReference>
<dbReference type="InterPro" id="IPR050437">
    <property type="entry name" value="Ribos_protein_bS1-like"/>
</dbReference>
<dbReference type="Gene3D" id="2.40.50.140">
    <property type="entry name" value="Nucleic acid-binding proteins"/>
    <property type="match status" value="3"/>
</dbReference>
<keyword evidence="3" id="KW-0687">Ribonucleoprotein</keyword>
<evidence type="ECO:0000259" key="4">
    <source>
        <dbReference type="PROSITE" id="PS50126"/>
    </source>
</evidence>
<evidence type="ECO:0000313" key="5">
    <source>
        <dbReference type="EMBL" id="MBE9117558.1"/>
    </source>
</evidence>
<evidence type="ECO:0000313" key="6">
    <source>
        <dbReference type="Proteomes" id="UP000654482"/>
    </source>
</evidence>
<organism evidence="5 6">
    <name type="scientific">Lusitaniella coriacea LEGE 07157</name>
    <dbReference type="NCBI Taxonomy" id="945747"/>
    <lineage>
        <taxon>Bacteria</taxon>
        <taxon>Bacillati</taxon>
        <taxon>Cyanobacteriota</taxon>
        <taxon>Cyanophyceae</taxon>
        <taxon>Spirulinales</taxon>
        <taxon>Lusitaniellaceae</taxon>
        <taxon>Lusitaniella</taxon>
    </lineage>
</organism>
<name>A0A8J7DZT1_9CYAN</name>
<comment type="similarity">
    <text evidence="1">Belongs to the bacterial ribosomal protein bS1 family.</text>
</comment>
<dbReference type="AlphaFoldDB" id="A0A8J7DZT1"/>
<dbReference type="SMART" id="SM00316">
    <property type="entry name" value="S1"/>
    <property type="match status" value="3"/>
</dbReference>
<dbReference type="GO" id="GO:0003735">
    <property type="term" value="F:structural constituent of ribosome"/>
    <property type="evidence" value="ECO:0007669"/>
    <property type="project" value="TreeGrafter"/>
</dbReference>
<dbReference type="PANTHER" id="PTHR10724:SF7">
    <property type="entry name" value="SMALL RIBOSOMAL SUBUNIT PROTEIN BS1C"/>
    <property type="match status" value="1"/>
</dbReference>
<comment type="caution">
    <text evidence="5">The sequence shown here is derived from an EMBL/GenBank/DDBJ whole genome shotgun (WGS) entry which is preliminary data.</text>
</comment>
<dbReference type="Proteomes" id="UP000654482">
    <property type="component" value="Unassembled WGS sequence"/>
</dbReference>
<dbReference type="GO" id="GO:1990904">
    <property type="term" value="C:ribonucleoprotein complex"/>
    <property type="evidence" value="ECO:0007669"/>
    <property type="project" value="UniProtKB-KW"/>
</dbReference>
<dbReference type="SUPFAM" id="SSF50249">
    <property type="entry name" value="Nucleic acid-binding proteins"/>
    <property type="match status" value="3"/>
</dbReference>
<dbReference type="EMBL" id="JADEWZ010000026">
    <property type="protein sequence ID" value="MBE9117558.1"/>
    <property type="molecule type" value="Genomic_DNA"/>
</dbReference>
<dbReference type="GO" id="GO:0005840">
    <property type="term" value="C:ribosome"/>
    <property type="evidence" value="ECO:0007669"/>
    <property type="project" value="UniProtKB-KW"/>
</dbReference>
<dbReference type="PANTHER" id="PTHR10724">
    <property type="entry name" value="30S RIBOSOMAL PROTEIN S1"/>
    <property type="match status" value="1"/>
</dbReference>
<dbReference type="Pfam" id="PF00575">
    <property type="entry name" value="S1"/>
    <property type="match status" value="1"/>
</dbReference>
<keyword evidence="6" id="KW-1185">Reference proteome</keyword>
<reference evidence="5" key="1">
    <citation type="submission" date="2020-10" db="EMBL/GenBank/DDBJ databases">
        <authorList>
            <person name="Castelo-Branco R."/>
            <person name="Eusebio N."/>
            <person name="Adriana R."/>
            <person name="Vieira A."/>
            <person name="Brugerolle De Fraissinette N."/>
            <person name="Rezende De Castro R."/>
            <person name="Schneider M.P."/>
            <person name="Vasconcelos V."/>
            <person name="Leao P.N."/>
        </authorList>
    </citation>
    <scope>NUCLEOTIDE SEQUENCE</scope>
    <source>
        <strain evidence="5">LEGE 07157</strain>
    </source>
</reference>
<evidence type="ECO:0000256" key="1">
    <source>
        <dbReference type="ARBA" id="ARBA00006767"/>
    </source>
</evidence>
<sequence length="465" mass="52561">MDLQIENCLSNTLKLGDIVAGTVINIELNGAWIDVGIEKLIFVAGKYISFWEPNSITEILTTGEIREFIVVKDYNREGNWQLALSLENLESEKSYKRIEQLEAEDITIYAKVITAYPYGVLVNVESQPFIISNIHLSTDIPNTDLVGTTIPLKFIPNTLCLSHRLAVQNQEANKNDSSPQKNYVPGDIVIGKVIQLESDCAWIDIGLEKLAYLHISQMWNRPFHKIKLTQDILYLNQVRDFEIVYESLHPGTRLSLSIREIHRKIIAKRLQQIYSEDITIHAPVIGIARKGAVVDIEELSGCIPPFLLGFDLHSENIVGKILPLKLFYSTTNYERVEDFLSFTPIHDCPKVKDRIAKFKVGKIVIAKVKAIREYGVIVNMNCDDIENLSALLRSDNISQVPIDDLDSVFKIGEEIKAIIIYVGSEMARFSLSTKVLESELGQMLKNPQEVYKNAEEMAKSLALLD</sequence>
<proteinExistence type="inferred from homology"/>
<evidence type="ECO:0000256" key="3">
    <source>
        <dbReference type="ARBA" id="ARBA00023274"/>
    </source>
</evidence>
<dbReference type="GO" id="GO:0003729">
    <property type="term" value="F:mRNA binding"/>
    <property type="evidence" value="ECO:0007669"/>
    <property type="project" value="TreeGrafter"/>
</dbReference>